<dbReference type="Pfam" id="PF13304">
    <property type="entry name" value="AAA_21"/>
    <property type="match status" value="1"/>
</dbReference>
<dbReference type="AlphaFoldDB" id="A0A495MB84"/>
<sequence length="378" mass="43650">MINEIPEEILNLDLVSNDLSILIGENGSGKSTLLNNLSKHFLSNGKKVIAIANSIHDKFDSKSKNFKSLRGRSGRKQSRNTLKNSLKNIAESDEIRLKNASTALKYVGFEPEIGFKIVGLKDYYEDLIMQSDLTIEKKNQLLYLIVNTANRSNDINWFMIDKLNFNELKKFTLIEIFLFETLLRKLKIINRIEVFLKKGENIISMLEASSGELVLITSIIYISTMIDENTVILIDEPENSLHPKWQKEFSKILFDIFYYYQPKIIIATHSPIIINGAELNIETAKIFKAENFEFILQKKELLNVEEMFYTYFDVTTPENRFLSERLIRYFNLLVNQKMSISSFEEKINEIIDSSYDPKQINVLRAVIGLGEKTVSNLN</sequence>
<feature type="domain" description="AAA+ ATPase" evidence="1">
    <location>
        <begin position="16"/>
        <end position="293"/>
    </location>
</feature>
<dbReference type="InterPro" id="IPR003593">
    <property type="entry name" value="AAA+_ATPase"/>
</dbReference>
<accession>A0A495MB84</accession>
<evidence type="ECO:0000313" key="2">
    <source>
        <dbReference type="EMBL" id="RKS23361.1"/>
    </source>
</evidence>
<dbReference type="OrthoDB" id="9784297at2"/>
<gene>
    <name evidence="2" type="ORF">CLV94_2269</name>
</gene>
<comment type="caution">
    <text evidence="2">The sequence shown here is derived from an EMBL/GenBank/DDBJ whole genome shotgun (WGS) entry which is preliminary data.</text>
</comment>
<name>A0A495MB84_9FLAO</name>
<evidence type="ECO:0000313" key="3">
    <source>
        <dbReference type="Proteomes" id="UP000277579"/>
    </source>
</evidence>
<dbReference type="GO" id="GO:0005524">
    <property type="term" value="F:ATP binding"/>
    <property type="evidence" value="ECO:0007669"/>
    <property type="project" value="UniProtKB-KW"/>
</dbReference>
<dbReference type="PANTHER" id="PTHR43581:SF2">
    <property type="entry name" value="EXCINUCLEASE ATPASE SUBUNIT"/>
    <property type="match status" value="1"/>
</dbReference>
<dbReference type="InterPro" id="IPR051396">
    <property type="entry name" value="Bact_Antivir_Def_Nuclease"/>
</dbReference>
<dbReference type="Proteomes" id="UP000277579">
    <property type="component" value="Unassembled WGS sequence"/>
</dbReference>
<dbReference type="InterPro" id="IPR027417">
    <property type="entry name" value="P-loop_NTPase"/>
</dbReference>
<protein>
    <submittedName>
        <fullName evidence="2">Putative AbiEii toxin of type IV toxin-antitoxin system</fullName>
    </submittedName>
</protein>
<organism evidence="2 3">
    <name type="scientific">Flavobacterium endophyticum</name>
    <dbReference type="NCBI Taxonomy" id="1540163"/>
    <lineage>
        <taxon>Bacteria</taxon>
        <taxon>Pseudomonadati</taxon>
        <taxon>Bacteroidota</taxon>
        <taxon>Flavobacteriia</taxon>
        <taxon>Flavobacteriales</taxon>
        <taxon>Flavobacteriaceae</taxon>
        <taxon>Flavobacterium</taxon>
    </lineage>
</organism>
<dbReference type="RefSeq" id="WP_121376561.1">
    <property type="nucleotide sequence ID" value="NZ_RBLC01000002.1"/>
</dbReference>
<dbReference type="SUPFAM" id="SSF52540">
    <property type="entry name" value="P-loop containing nucleoside triphosphate hydrolases"/>
    <property type="match status" value="1"/>
</dbReference>
<evidence type="ECO:0000259" key="1">
    <source>
        <dbReference type="SMART" id="SM00382"/>
    </source>
</evidence>
<dbReference type="EMBL" id="RBLC01000002">
    <property type="protein sequence ID" value="RKS23361.1"/>
    <property type="molecule type" value="Genomic_DNA"/>
</dbReference>
<dbReference type="InterPro" id="IPR003959">
    <property type="entry name" value="ATPase_AAA_core"/>
</dbReference>
<dbReference type="GO" id="GO:0016887">
    <property type="term" value="F:ATP hydrolysis activity"/>
    <property type="evidence" value="ECO:0007669"/>
    <property type="project" value="InterPro"/>
</dbReference>
<dbReference type="PANTHER" id="PTHR43581">
    <property type="entry name" value="ATP/GTP PHOSPHATASE"/>
    <property type="match status" value="1"/>
</dbReference>
<dbReference type="Gene3D" id="3.40.50.300">
    <property type="entry name" value="P-loop containing nucleotide triphosphate hydrolases"/>
    <property type="match status" value="1"/>
</dbReference>
<keyword evidence="3" id="KW-1185">Reference proteome</keyword>
<proteinExistence type="predicted"/>
<reference evidence="2 3" key="1">
    <citation type="submission" date="2018-10" db="EMBL/GenBank/DDBJ databases">
        <title>Genomic Encyclopedia of Archaeal and Bacterial Type Strains, Phase II (KMG-II): from individual species to whole genera.</title>
        <authorList>
            <person name="Goeker M."/>
        </authorList>
    </citation>
    <scope>NUCLEOTIDE SEQUENCE [LARGE SCALE GENOMIC DNA]</scope>
    <source>
        <strain evidence="2 3">DSM 29537</strain>
    </source>
</reference>
<dbReference type="SMART" id="SM00382">
    <property type="entry name" value="AAA"/>
    <property type="match status" value="1"/>
</dbReference>